<dbReference type="AlphaFoldDB" id="H2AYU6"/>
<dbReference type="InterPro" id="IPR000361">
    <property type="entry name" value="ATAP_core_dom"/>
</dbReference>
<dbReference type="NCBIfam" id="TIGR00049">
    <property type="entry name" value="iron-sulfur cluster assembly accessory protein"/>
    <property type="match status" value="1"/>
</dbReference>
<dbReference type="STRING" id="1071382.H2AYU6"/>
<accession>H2AYU6</accession>
<dbReference type="GO" id="GO:0005506">
    <property type="term" value="F:iron ion binding"/>
    <property type="evidence" value="ECO:0007669"/>
    <property type="project" value="EnsemblFungi"/>
</dbReference>
<dbReference type="EMBL" id="HE650828">
    <property type="protein sequence ID" value="CCF59502.1"/>
    <property type="molecule type" value="Genomic_DNA"/>
</dbReference>
<dbReference type="GO" id="GO:0005758">
    <property type="term" value="C:mitochondrial intermembrane space"/>
    <property type="evidence" value="ECO:0007669"/>
    <property type="project" value="EnsemblFungi"/>
</dbReference>
<gene>
    <name evidence="3" type="primary">KAFR0H00920</name>
    <name evidence="3" type="ORF">KAFR_0H00920</name>
</gene>
<evidence type="ECO:0000256" key="1">
    <source>
        <dbReference type="ARBA" id="ARBA00006718"/>
    </source>
</evidence>
<dbReference type="SUPFAM" id="SSF89360">
    <property type="entry name" value="HesB-like domain"/>
    <property type="match status" value="1"/>
</dbReference>
<dbReference type="eggNOG" id="KOG1119">
    <property type="taxonomic scope" value="Eukaryota"/>
</dbReference>
<dbReference type="GO" id="GO:0044572">
    <property type="term" value="P:[4Fe-4S] cluster assembly"/>
    <property type="evidence" value="ECO:0007669"/>
    <property type="project" value="EnsemblFungi"/>
</dbReference>
<dbReference type="InterPro" id="IPR035903">
    <property type="entry name" value="HesB-like_dom_sf"/>
</dbReference>
<dbReference type="InterPro" id="IPR016092">
    <property type="entry name" value="ATAP"/>
</dbReference>
<keyword evidence="4" id="KW-1185">Reference proteome</keyword>
<dbReference type="Proteomes" id="UP000005220">
    <property type="component" value="Chromosome 8"/>
</dbReference>
<dbReference type="PANTHER" id="PTHR43011:SF1">
    <property type="entry name" value="IRON-SULFUR CLUSTER ASSEMBLY 2 HOMOLOG, MITOCHONDRIAL"/>
    <property type="match status" value="1"/>
</dbReference>
<dbReference type="GO" id="GO:0005759">
    <property type="term" value="C:mitochondrial matrix"/>
    <property type="evidence" value="ECO:0007669"/>
    <property type="project" value="EnsemblFungi"/>
</dbReference>
<reference evidence="3 4" key="1">
    <citation type="journal article" date="2011" name="Proc. Natl. Acad. Sci. U.S.A.">
        <title>Evolutionary erosion of yeast sex chromosomes by mating-type switching accidents.</title>
        <authorList>
            <person name="Gordon J.L."/>
            <person name="Armisen D."/>
            <person name="Proux-Wera E."/>
            <person name="Oheigeartaigh S.S."/>
            <person name="Byrne K.P."/>
            <person name="Wolfe K.H."/>
        </authorList>
    </citation>
    <scope>NUCLEOTIDE SEQUENCE [LARGE SCALE GENOMIC DNA]</scope>
    <source>
        <strain evidence="4">ATCC 22294 / BCRC 22015 / CBS 2517 / CECT 1963 / NBRC 1671 / NRRL Y-8276</strain>
    </source>
</reference>
<sequence>MSQLQAFKSIAGLVVRSGATTRLGLPKYRVFIRRNLTTPSQVGSQDVMDNKALIQPQKIINKPSDLNLAISARAAWRLAQIYDASKEILKVGVESGGCHGYQYNLNLVPDSDTAHLVQKEKIDEFDDDNVKNVVFILPNGEGKIVIDENSLKILNNTTLEYTTELIGSSFKIANGQLKSSCGCGSSFDLDM</sequence>
<dbReference type="KEGG" id="kaf:KAFR_0H00920"/>
<dbReference type="PROSITE" id="PS01152">
    <property type="entry name" value="HESB"/>
    <property type="match status" value="1"/>
</dbReference>
<feature type="domain" description="Core" evidence="2">
    <location>
        <begin position="67"/>
        <end position="184"/>
    </location>
</feature>
<proteinExistence type="inferred from homology"/>
<name>H2AYU6_KAZAF</name>
<dbReference type="Pfam" id="PF01521">
    <property type="entry name" value="Fe-S_biosyn"/>
    <property type="match status" value="1"/>
</dbReference>
<evidence type="ECO:0000313" key="3">
    <source>
        <dbReference type="EMBL" id="CCF59502.1"/>
    </source>
</evidence>
<comment type="similarity">
    <text evidence="1">Belongs to the HesB/IscA family.</text>
</comment>
<dbReference type="FunCoup" id="H2AYU6">
    <property type="interactions" value="312"/>
</dbReference>
<dbReference type="Gene3D" id="2.60.300.12">
    <property type="entry name" value="HesB-like domain"/>
    <property type="match status" value="1"/>
</dbReference>
<dbReference type="GeneID" id="13887499"/>
<dbReference type="HOGENOM" id="CLU_069054_1_2_1"/>
<organism evidence="3 4">
    <name type="scientific">Kazachstania africana (strain ATCC 22294 / BCRC 22015 / CBS 2517 / CECT 1963 / NBRC 1671 / NRRL Y-8276)</name>
    <name type="common">Yeast</name>
    <name type="synonym">Kluyveromyces africanus</name>
    <dbReference type="NCBI Taxonomy" id="1071382"/>
    <lineage>
        <taxon>Eukaryota</taxon>
        <taxon>Fungi</taxon>
        <taxon>Dikarya</taxon>
        <taxon>Ascomycota</taxon>
        <taxon>Saccharomycotina</taxon>
        <taxon>Saccharomycetes</taxon>
        <taxon>Saccharomycetales</taxon>
        <taxon>Saccharomycetaceae</taxon>
        <taxon>Kazachstania</taxon>
    </lineage>
</organism>
<dbReference type="InterPro" id="IPR017870">
    <property type="entry name" value="FeS_cluster_insertion_CS"/>
</dbReference>
<dbReference type="GO" id="GO:0009102">
    <property type="term" value="P:biotin biosynthetic process"/>
    <property type="evidence" value="ECO:0007669"/>
    <property type="project" value="EnsemblFungi"/>
</dbReference>
<dbReference type="PANTHER" id="PTHR43011">
    <property type="entry name" value="IRON-SULFUR CLUSTER ASSEMBLY 2 HOMOLOG, MITOCHONDRIAL"/>
    <property type="match status" value="1"/>
</dbReference>
<evidence type="ECO:0000313" key="4">
    <source>
        <dbReference type="Proteomes" id="UP000005220"/>
    </source>
</evidence>
<dbReference type="GO" id="GO:0051539">
    <property type="term" value="F:4 iron, 4 sulfur cluster binding"/>
    <property type="evidence" value="ECO:0007669"/>
    <property type="project" value="TreeGrafter"/>
</dbReference>
<dbReference type="GO" id="GO:0051537">
    <property type="term" value="F:2 iron, 2 sulfur cluster binding"/>
    <property type="evidence" value="ECO:0007669"/>
    <property type="project" value="TreeGrafter"/>
</dbReference>
<dbReference type="OrthoDB" id="1938621at2759"/>
<protein>
    <recommendedName>
        <fullName evidence="2">Core domain-containing protein</fullName>
    </recommendedName>
</protein>
<dbReference type="RefSeq" id="XP_003958637.1">
    <property type="nucleotide sequence ID" value="XM_003958588.1"/>
</dbReference>
<evidence type="ECO:0000259" key="2">
    <source>
        <dbReference type="Pfam" id="PF01521"/>
    </source>
</evidence>
<dbReference type="InParanoid" id="H2AYU6"/>